<feature type="signal peptide" evidence="1">
    <location>
        <begin position="1"/>
        <end position="26"/>
    </location>
</feature>
<dbReference type="AlphaFoldDB" id="A0AAD6ZNG3"/>
<accession>A0AAD6ZNG3</accession>
<keyword evidence="3" id="KW-1185">Reference proteome</keyword>
<evidence type="ECO:0000313" key="2">
    <source>
        <dbReference type="EMBL" id="KAJ7331010.1"/>
    </source>
</evidence>
<organism evidence="2 3">
    <name type="scientific">Mycena albidolilacea</name>
    <dbReference type="NCBI Taxonomy" id="1033008"/>
    <lineage>
        <taxon>Eukaryota</taxon>
        <taxon>Fungi</taxon>
        <taxon>Dikarya</taxon>
        <taxon>Basidiomycota</taxon>
        <taxon>Agaricomycotina</taxon>
        <taxon>Agaricomycetes</taxon>
        <taxon>Agaricomycetidae</taxon>
        <taxon>Agaricales</taxon>
        <taxon>Marasmiineae</taxon>
        <taxon>Mycenaceae</taxon>
        <taxon>Mycena</taxon>
    </lineage>
</organism>
<keyword evidence="1" id="KW-0732">Signal</keyword>
<comment type="caution">
    <text evidence="2">The sequence shown here is derived from an EMBL/GenBank/DDBJ whole genome shotgun (WGS) entry which is preliminary data.</text>
</comment>
<name>A0AAD6ZNG3_9AGAR</name>
<feature type="chain" id="PRO_5042172294" evidence="1">
    <location>
        <begin position="27"/>
        <end position="297"/>
    </location>
</feature>
<reference evidence="2" key="1">
    <citation type="submission" date="2023-03" db="EMBL/GenBank/DDBJ databases">
        <title>Massive genome expansion in bonnet fungi (Mycena s.s.) driven by repeated elements and novel gene families across ecological guilds.</title>
        <authorList>
            <consortium name="Lawrence Berkeley National Laboratory"/>
            <person name="Harder C.B."/>
            <person name="Miyauchi S."/>
            <person name="Viragh M."/>
            <person name="Kuo A."/>
            <person name="Thoen E."/>
            <person name="Andreopoulos B."/>
            <person name="Lu D."/>
            <person name="Skrede I."/>
            <person name="Drula E."/>
            <person name="Henrissat B."/>
            <person name="Morin E."/>
            <person name="Kohler A."/>
            <person name="Barry K."/>
            <person name="LaButti K."/>
            <person name="Morin E."/>
            <person name="Salamov A."/>
            <person name="Lipzen A."/>
            <person name="Mereny Z."/>
            <person name="Hegedus B."/>
            <person name="Baldrian P."/>
            <person name="Stursova M."/>
            <person name="Weitz H."/>
            <person name="Taylor A."/>
            <person name="Grigoriev I.V."/>
            <person name="Nagy L.G."/>
            <person name="Martin F."/>
            <person name="Kauserud H."/>
        </authorList>
    </citation>
    <scope>NUCLEOTIDE SEQUENCE</scope>
    <source>
        <strain evidence="2">CBHHK002</strain>
    </source>
</reference>
<proteinExistence type="predicted"/>
<sequence length="297" mass="30839">MLVAIVSSRSAALLTLFGALVSPAFAVPVEPMVATPDGLRPQANIHAIPIGGSISHIGSDVHILAADGTVTHIARNAGTRSATAALAKKTKREASGWVAWTGWLNTGLSPVSTFTSTWSVPPVPVTYNSQLLYLFNSFFSYDAKAIIQPVLQYGVSPAGGAQGHWAVASWYVTATSGFHSSLVNVSVGQVLNGSLSLLAQNGSTYDYSSEFVGIPGTLLVVNNGPLLPGVSKTLETYGATRKSDYPTGTTVFSNTDLKLESGAAPGFVWNITNDAADGHTAQVNVAGATNGEVTIVY</sequence>
<dbReference type="EMBL" id="JARIHO010000036">
    <property type="protein sequence ID" value="KAJ7331010.1"/>
    <property type="molecule type" value="Genomic_DNA"/>
</dbReference>
<evidence type="ECO:0000313" key="3">
    <source>
        <dbReference type="Proteomes" id="UP001218218"/>
    </source>
</evidence>
<evidence type="ECO:0000256" key="1">
    <source>
        <dbReference type="SAM" id="SignalP"/>
    </source>
</evidence>
<dbReference type="Proteomes" id="UP001218218">
    <property type="component" value="Unassembled WGS sequence"/>
</dbReference>
<gene>
    <name evidence="2" type="ORF">DFH08DRAFT_966750</name>
</gene>
<protein>
    <submittedName>
        <fullName evidence="2">Uncharacterized protein</fullName>
    </submittedName>
</protein>